<protein>
    <recommendedName>
        <fullName evidence="5">N-acetyltransferase YedL</fullName>
    </recommendedName>
</protein>
<dbReference type="EMBL" id="CADIJQ010000001">
    <property type="protein sequence ID" value="CAB3671501.1"/>
    <property type="molecule type" value="Genomic_DNA"/>
</dbReference>
<evidence type="ECO:0000256" key="1">
    <source>
        <dbReference type="SAM" id="MobiDB-lite"/>
    </source>
</evidence>
<feature type="region of interest" description="Disordered" evidence="1">
    <location>
        <begin position="132"/>
        <end position="175"/>
    </location>
</feature>
<evidence type="ECO:0000313" key="3">
    <source>
        <dbReference type="EMBL" id="CAB3671501.1"/>
    </source>
</evidence>
<gene>
    <name evidence="3" type="ORF">LMG3441_01097</name>
</gene>
<organism evidence="3 4">
    <name type="scientific">Achromobacter kerstersii</name>
    <dbReference type="NCBI Taxonomy" id="1353890"/>
    <lineage>
        <taxon>Bacteria</taxon>
        <taxon>Pseudomonadati</taxon>
        <taxon>Pseudomonadota</taxon>
        <taxon>Betaproteobacteria</taxon>
        <taxon>Burkholderiales</taxon>
        <taxon>Alcaligenaceae</taxon>
        <taxon>Achromobacter</taxon>
    </lineage>
</organism>
<accession>A0A6S6ZB20</accession>
<keyword evidence="2" id="KW-0732">Signal</keyword>
<feature type="compositionally biased region" description="Pro residues" evidence="1">
    <location>
        <begin position="135"/>
        <end position="162"/>
    </location>
</feature>
<dbReference type="AlphaFoldDB" id="A0A6S6ZB20"/>
<evidence type="ECO:0000313" key="4">
    <source>
        <dbReference type="Proteomes" id="UP000494269"/>
    </source>
</evidence>
<dbReference type="RefSeq" id="WP_245636267.1">
    <property type="nucleotide sequence ID" value="NZ_CADIJQ010000001.1"/>
</dbReference>
<dbReference type="Proteomes" id="UP000494269">
    <property type="component" value="Unassembled WGS sequence"/>
</dbReference>
<keyword evidence="4" id="KW-1185">Reference proteome</keyword>
<evidence type="ECO:0000256" key="2">
    <source>
        <dbReference type="SAM" id="SignalP"/>
    </source>
</evidence>
<feature type="chain" id="PRO_5028817098" description="N-acetyltransferase YedL" evidence="2">
    <location>
        <begin position="30"/>
        <end position="175"/>
    </location>
</feature>
<proteinExistence type="predicted"/>
<name>A0A6S6ZB20_9BURK</name>
<feature type="signal peptide" evidence="2">
    <location>
        <begin position="1"/>
        <end position="29"/>
    </location>
</feature>
<reference evidence="3 4" key="1">
    <citation type="submission" date="2020-04" db="EMBL/GenBank/DDBJ databases">
        <authorList>
            <person name="De Canck E."/>
        </authorList>
    </citation>
    <scope>NUCLEOTIDE SEQUENCE [LARGE SCALE GENOMIC DNA]</scope>
    <source>
        <strain evidence="3 4">LMG 3441</strain>
    </source>
</reference>
<sequence>MNKRPMHTKRLAASLCAAGLMLAAGAVHAADAIGRAGIQSQYEQDVAKCKSGNTNQDRATCMREAGAARDEANRQNLKDGSTDQHQQNMVDRCNRLPATARQDCLTQMSSPTNVRGSVQGGGVLRETVIQVPAGSVPPPAPGMAPPPPASGMAPPPPAPGSVPPATGTMNAPMRQ</sequence>
<evidence type="ECO:0008006" key="5">
    <source>
        <dbReference type="Google" id="ProtNLM"/>
    </source>
</evidence>